<evidence type="ECO:0000313" key="3">
    <source>
        <dbReference type="EMBL" id="CAH1391414.1"/>
    </source>
</evidence>
<proteinExistence type="predicted"/>
<dbReference type="InterPro" id="IPR006170">
    <property type="entry name" value="PBP/GOBP"/>
</dbReference>
<accession>A0A9P0EAK0</accession>
<dbReference type="SMART" id="SM00708">
    <property type="entry name" value="PhBP"/>
    <property type="match status" value="1"/>
</dbReference>
<dbReference type="OrthoDB" id="7665616at2759"/>
<dbReference type="GO" id="GO:0005549">
    <property type="term" value="F:odorant binding"/>
    <property type="evidence" value="ECO:0007669"/>
    <property type="project" value="InterPro"/>
</dbReference>
<sequence length="148" mass="16399">MNAVFCVTTLLAVIYLSEAMPSKYKQELMSSITDCMKKYGMGKDEVVAVMRSFIPSEDTEKKCAVGCVMEKLGYIKDLTMDWEAVKSDHPSKYDTPDKVEKANKVADACVKIVSGKEADLCTLGLKGLACLHDQSQKLQLPIPDFSFE</sequence>
<evidence type="ECO:0000256" key="1">
    <source>
        <dbReference type="ARBA" id="ARBA00022729"/>
    </source>
</evidence>
<dbReference type="SUPFAM" id="SSF47565">
    <property type="entry name" value="Insect pheromone/odorant-binding proteins"/>
    <property type="match status" value="1"/>
</dbReference>
<dbReference type="Proteomes" id="UP001152798">
    <property type="component" value="Chromosome 1"/>
</dbReference>
<dbReference type="AlphaFoldDB" id="A0A9P0EAK0"/>
<keyword evidence="1 2" id="KW-0732">Signal</keyword>
<dbReference type="Pfam" id="PF01395">
    <property type="entry name" value="PBP_GOBP"/>
    <property type="match status" value="1"/>
</dbReference>
<gene>
    <name evidence="3" type="ORF">NEZAVI_LOCUS2438</name>
</gene>
<dbReference type="InterPro" id="IPR036728">
    <property type="entry name" value="PBP_GOBP_sf"/>
</dbReference>
<feature type="signal peptide" evidence="2">
    <location>
        <begin position="1"/>
        <end position="19"/>
    </location>
</feature>
<organism evidence="3 4">
    <name type="scientific">Nezara viridula</name>
    <name type="common">Southern green stink bug</name>
    <name type="synonym">Cimex viridulus</name>
    <dbReference type="NCBI Taxonomy" id="85310"/>
    <lineage>
        <taxon>Eukaryota</taxon>
        <taxon>Metazoa</taxon>
        <taxon>Ecdysozoa</taxon>
        <taxon>Arthropoda</taxon>
        <taxon>Hexapoda</taxon>
        <taxon>Insecta</taxon>
        <taxon>Pterygota</taxon>
        <taxon>Neoptera</taxon>
        <taxon>Paraneoptera</taxon>
        <taxon>Hemiptera</taxon>
        <taxon>Heteroptera</taxon>
        <taxon>Panheteroptera</taxon>
        <taxon>Pentatomomorpha</taxon>
        <taxon>Pentatomoidea</taxon>
        <taxon>Pentatomidae</taxon>
        <taxon>Pentatominae</taxon>
        <taxon>Nezara</taxon>
    </lineage>
</organism>
<name>A0A9P0EAK0_NEZVI</name>
<dbReference type="GO" id="GO:0005615">
    <property type="term" value="C:extracellular space"/>
    <property type="evidence" value="ECO:0007669"/>
    <property type="project" value="TreeGrafter"/>
</dbReference>
<dbReference type="CDD" id="cd23992">
    <property type="entry name" value="PBP_GOBP"/>
    <property type="match status" value="1"/>
</dbReference>
<dbReference type="EMBL" id="OV725077">
    <property type="protein sequence ID" value="CAH1391414.1"/>
    <property type="molecule type" value="Genomic_DNA"/>
</dbReference>
<reference evidence="3" key="1">
    <citation type="submission" date="2022-01" db="EMBL/GenBank/DDBJ databases">
        <authorList>
            <person name="King R."/>
        </authorList>
    </citation>
    <scope>NUCLEOTIDE SEQUENCE</scope>
</reference>
<protein>
    <submittedName>
        <fullName evidence="3">Uncharacterized protein</fullName>
    </submittedName>
</protein>
<evidence type="ECO:0000256" key="2">
    <source>
        <dbReference type="SAM" id="SignalP"/>
    </source>
</evidence>
<dbReference type="Gene3D" id="1.10.238.20">
    <property type="entry name" value="Pheromone/general odorant binding protein domain"/>
    <property type="match status" value="1"/>
</dbReference>
<dbReference type="GO" id="GO:0007608">
    <property type="term" value="P:sensory perception of smell"/>
    <property type="evidence" value="ECO:0007669"/>
    <property type="project" value="TreeGrafter"/>
</dbReference>
<dbReference type="PANTHER" id="PTHR11857">
    <property type="entry name" value="ODORANT BINDING PROTEIN-RELATED"/>
    <property type="match status" value="1"/>
</dbReference>
<evidence type="ECO:0000313" key="4">
    <source>
        <dbReference type="Proteomes" id="UP001152798"/>
    </source>
</evidence>
<keyword evidence="4" id="KW-1185">Reference proteome</keyword>
<feature type="chain" id="PRO_5040278601" evidence="2">
    <location>
        <begin position="20"/>
        <end position="148"/>
    </location>
</feature>